<evidence type="ECO:0000256" key="1">
    <source>
        <dbReference type="ARBA" id="ARBA00022723"/>
    </source>
</evidence>
<dbReference type="OrthoDB" id="30343at2759"/>
<evidence type="ECO:0000256" key="3">
    <source>
        <dbReference type="ARBA" id="ARBA00022833"/>
    </source>
</evidence>
<proteinExistence type="predicted"/>
<dbReference type="PANTHER" id="PTHR45986:SF1">
    <property type="entry name" value="ZINC FINGER MATRIN-TYPE PROTEIN 2"/>
    <property type="match status" value="1"/>
</dbReference>
<feature type="domain" description="C2H2-type" evidence="5">
    <location>
        <begin position="78"/>
        <end position="100"/>
    </location>
</feature>
<dbReference type="PANTHER" id="PTHR45986">
    <property type="entry name" value="ZINC FINGER MATRIN-TYPE PROTEIN 2"/>
    <property type="match status" value="1"/>
</dbReference>
<dbReference type="Proteomes" id="UP000031516">
    <property type="component" value="Unassembled WGS sequence"/>
</dbReference>
<comment type="caution">
    <text evidence="6">The sequence shown here is derived from an EMBL/GenBank/DDBJ whole genome shotgun (WGS) entry which is preliminary data.</text>
</comment>
<evidence type="ECO:0000256" key="2">
    <source>
        <dbReference type="ARBA" id="ARBA00022771"/>
    </source>
</evidence>
<dbReference type="Pfam" id="PF12874">
    <property type="entry name" value="zf-met"/>
    <property type="match status" value="1"/>
</dbReference>
<gene>
    <name evidence="6" type="ORF">KLDO_g2439</name>
</gene>
<dbReference type="GO" id="GO:0046540">
    <property type="term" value="C:U4/U6 x U5 tri-snRNP complex"/>
    <property type="evidence" value="ECO:0007669"/>
    <property type="project" value="TreeGrafter"/>
</dbReference>
<protein>
    <submittedName>
        <fullName evidence="6">WGS project CCBQ000000000 data, contig 00106</fullName>
    </submittedName>
</protein>
<accession>A0A0A8L7J2</accession>
<dbReference type="InterPro" id="IPR040107">
    <property type="entry name" value="Snu23"/>
</dbReference>
<keyword evidence="4" id="KW-0539">Nucleus</keyword>
<dbReference type="AlphaFoldDB" id="A0A0A8L7J2"/>
<name>A0A0A8L7J2_9SACH</name>
<dbReference type="InterPro" id="IPR036236">
    <property type="entry name" value="Znf_C2H2_sf"/>
</dbReference>
<evidence type="ECO:0000313" key="7">
    <source>
        <dbReference type="Proteomes" id="UP000031516"/>
    </source>
</evidence>
<evidence type="ECO:0000256" key="4">
    <source>
        <dbReference type="ARBA" id="ARBA00023242"/>
    </source>
</evidence>
<dbReference type="EMBL" id="CCBQ010000037">
    <property type="protein sequence ID" value="CDO94159.1"/>
    <property type="molecule type" value="Genomic_DNA"/>
</dbReference>
<keyword evidence="7" id="KW-1185">Reference proteome</keyword>
<organism evidence="6 7">
    <name type="scientific">Kluyveromyces dobzhanskii CBS 2104</name>
    <dbReference type="NCBI Taxonomy" id="1427455"/>
    <lineage>
        <taxon>Eukaryota</taxon>
        <taxon>Fungi</taxon>
        <taxon>Dikarya</taxon>
        <taxon>Ascomycota</taxon>
        <taxon>Saccharomycotina</taxon>
        <taxon>Saccharomycetes</taxon>
        <taxon>Saccharomycetales</taxon>
        <taxon>Saccharomycetaceae</taxon>
        <taxon>Kluyveromyces</taxon>
    </lineage>
</organism>
<dbReference type="PROSITE" id="PS00028">
    <property type="entry name" value="ZINC_FINGER_C2H2_1"/>
    <property type="match status" value="1"/>
</dbReference>
<keyword evidence="1" id="KW-0479">Metal-binding</keyword>
<dbReference type="GO" id="GO:0008270">
    <property type="term" value="F:zinc ion binding"/>
    <property type="evidence" value="ECO:0007669"/>
    <property type="project" value="UniProtKB-KW"/>
</dbReference>
<dbReference type="GO" id="GO:0000398">
    <property type="term" value="P:mRNA splicing, via spliceosome"/>
    <property type="evidence" value="ECO:0007669"/>
    <property type="project" value="InterPro"/>
</dbReference>
<sequence>MSFGRRTWDREEYAENSSAVSPKQSLLLSLDEDQLRALKHRYTNFNASLEYNLKDVNKKTLSANVSHHKKGKQFGFYCELCDLTFKDTLQFINHLNHKSHTIRFENIFDEPLIQDTRDNDLVPVSDVRSQFHKSVTAFIRENEPKSFKPKPVKRAKLDRMISGTQPEPESDIHRFMGFTEFGSSKKL</sequence>
<reference evidence="6 7" key="1">
    <citation type="submission" date="2014-03" db="EMBL/GenBank/DDBJ databases">
        <title>The genome of Kluyveromyces dobzhanskii.</title>
        <authorList>
            <person name="Nystedt B."/>
            <person name="Astrom S."/>
        </authorList>
    </citation>
    <scope>NUCLEOTIDE SEQUENCE [LARGE SCALE GENOMIC DNA]</scope>
    <source>
        <strain evidence="6 7">CBS 2104</strain>
    </source>
</reference>
<keyword evidence="2" id="KW-0863">Zinc-finger</keyword>
<dbReference type="InterPro" id="IPR013087">
    <property type="entry name" value="Znf_C2H2_type"/>
</dbReference>
<dbReference type="SUPFAM" id="SSF57667">
    <property type="entry name" value="beta-beta-alpha zinc fingers"/>
    <property type="match status" value="1"/>
</dbReference>
<evidence type="ECO:0000313" key="6">
    <source>
        <dbReference type="EMBL" id="CDO94159.1"/>
    </source>
</evidence>
<dbReference type="GO" id="GO:0005681">
    <property type="term" value="C:spliceosomal complex"/>
    <property type="evidence" value="ECO:0007669"/>
    <property type="project" value="InterPro"/>
</dbReference>
<evidence type="ECO:0000259" key="5">
    <source>
        <dbReference type="PROSITE" id="PS00028"/>
    </source>
</evidence>
<keyword evidence="3" id="KW-0862">Zinc</keyword>